<feature type="domain" description="Survival protein SurE-like phosphatase/nucleotidase" evidence="10">
    <location>
        <begin position="9"/>
        <end position="190"/>
    </location>
</feature>
<evidence type="ECO:0000256" key="2">
    <source>
        <dbReference type="ARBA" id="ARBA00001946"/>
    </source>
</evidence>
<evidence type="ECO:0000256" key="9">
    <source>
        <dbReference type="HAMAP-Rule" id="MF_00060"/>
    </source>
</evidence>
<comment type="cofactor">
    <cofactor evidence="2">
        <name>Mg(2+)</name>
        <dbReference type="ChEBI" id="CHEBI:18420"/>
    </cofactor>
</comment>
<comment type="function">
    <text evidence="9">Nucleotidase that shows phosphatase activity on nucleoside 5'-monophosphates.</text>
</comment>
<evidence type="ECO:0000256" key="7">
    <source>
        <dbReference type="ARBA" id="ARBA00022741"/>
    </source>
</evidence>
<comment type="similarity">
    <text evidence="4 9">Belongs to the SurE nucleotidase family.</text>
</comment>
<dbReference type="PANTHER" id="PTHR30457">
    <property type="entry name" value="5'-NUCLEOTIDASE SURE"/>
    <property type="match status" value="1"/>
</dbReference>
<dbReference type="GO" id="GO:0000166">
    <property type="term" value="F:nucleotide binding"/>
    <property type="evidence" value="ECO:0007669"/>
    <property type="project" value="UniProtKB-KW"/>
</dbReference>
<reference evidence="11 12" key="1">
    <citation type="submission" date="2020-08" db="EMBL/GenBank/DDBJ databases">
        <title>Genomic Encyclopedia of Type Strains, Phase IV (KMG-IV): sequencing the most valuable type-strain genomes for metagenomic binning, comparative biology and taxonomic classification.</title>
        <authorList>
            <person name="Goeker M."/>
        </authorList>
    </citation>
    <scope>NUCLEOTIDE SEQUENCE [LARGE SCALE GENOMIC DNA]</scope>
    <source>
        <strain evidence="11 12">DSM 25079</strain>
    </source>
</reference>
<dbReference type="EC" id="3.1.3.5" evidence="9"/>
<evidence type="ECO:0000313" key="12">
    <source>
        <dbReference type="Proteomes" id="UP000549617"/>
    </source>
</evidence>
<dbReference type="FunFam" id="3.40.1210.10:FF:000001">
    <property type="entry name" value="5'/3'-nucleotidase SurE"/>
    <property type="match status" value="1"/>
</dbReference>
<dbReference type="RefSeq" id="WP_184017767.1">
    <property type="nucleotide sequence ID" value="NZ_JACIJC010000003.1"/>
</dbReference>
<dbReference type="SUPFAM" id="SSF64167">
    <property type="entry name" value="SurE-like"/>
    <property type="match status" value="1"/>
</dbReference>
<dbReference type="PANTHER" id="PTHR30457:SF12">
    <property type="entry name" value="5'_3'-NUCLEOTIDASE SURE"/>
    <property type="match status" value="1"/>
</dbReference>
<name>A0A7W9EE75_9SPHN</name>
<dbReference type="GO" id="GO:0046872">
    <property type="term" value="F:metal ion binding"/>
    <property type="evidence" value="ECO:0007669"/>
    <property type="project" value="UniProtKB-UniRule"/>
</dbReference>
<feature type="binding site" evidence="9">
    <location>
        <position position="99"/>
    </location>
    <ligand>
        <name>a divalent metal cation</name>
        <dbReference type="ChEBI" id="CHEBI:60240"/>
    </ligand>
</feature>
<dbReference type="GO" id="GO:0005737">
    <property type="term" value="C:cytoplasm"/>
    <property type="evidence" value="ECO:0007669"/>
    <property type="project" value="UniProtKB-SubCell"/>
</dbReference>
<dbReference type="HAMAP" id="MF_00060">
    <property type="entry name" value="SurE"/>
    <property type="match status" value="1"/>
</dbReference>
<evidence type="ECO:0000256" key="1">
    <source>
        <dbReference type="ARBA" id="ARBA00000815"/>
    </source>
</evidence>
<dbReference type="Proteomes" id="UP000549617">
    <property type="component" value="Unassembled WGS sequence"/>
</dbReference>
<dbReference type="NCBIfam" id="TIGR00087">
    <property type="entry name" value="surE"/>
    <property type="match status" value="1"/>
</dbReference>
<dbReference type="InterPro" id="IPR002828">
    <property type="entry name" value="SurE-like_Pase/nucleotidase"/>
</dbReference>
<keyword evidence="8 9" id="KW-0378">Hydrolase</keyword>
<dbReference type="AlphaFoldDB" id="A0A7W9EE75"/>
<keyword evidence="6 9" id="KW-0479">Metal-binding</keyword>
<evidence type="ECO:0000256" key="4">
    <source>
        <dbReference type="ARBA" id="ARBA00011062"/>
    </source>
</evidence>
<dbReference type="NCBIfam" id="NF001490">
    <property type="entry name" value="PRK00346.1-4"/>
    <property type="match status" value="1"/>
</dbReference>
<keyword evidence="5 9" id="KW-0963">Cytoplasm</keyword>
<evidence type="ECO:0000256" key="6">
    <source>
        <dbReference type="ARBA" id="ARBA00022723"/>
    </source>
</evidence>
<comment type="caution">
    <text evidence="11">The sequence shown here is derived from an EMBL/GenBank/DDBJ whole genome shotgun (WGS) entry which is preliminary data.</text>
</comment>
<dbReference type="GO" id="GO:0004309">
    <property type="term" value="F:exopolyphosphatase activity"/>
    <property type="evidence" value="ECO:0007669"/>
    <property type="project" value="TreeGrafter"/>
</dbReference>
<comment type="catalytic activity">
    <reaction evidence="1 9">
        <text>a ribonucleoside 5'-phosphate + H2O = a ribonucleoside + phosphate</text>
        <dbReference type="Rhea" id="RHEA:12484"/>
        <dbReference type="ChEBI" id="CHEBI:15377"/>
        <dbReference type="ChEBI" id="CHEBI:18254"/>
        <dbReference type="ChEBI" id="CHEBI:43474"/>
        <dbReference type="ChEBI" id="CHEBI:58043"/>
        <dbReference type="EC" id="3.1.3.5"/>
    </reaction>
</comment>
<evidence type="ECO:0000313" key="11">
    <source>
        <dbReference type="EMBL" id="MBB5685892.1"/>
    </source>
</evidence>
<gene>
    <name evidence="9" type="primary">surE</name>
    <name evidence="11" type="ORF">FHS49_001908</name>
</gene>
<comment type="cofactor">
    <cofactor evidence="9">
        <name>a divalent metal cation</name>
        <dbReference type="ChEBI" id="CHEBI:60240"/>
    </cofactor>
    <text evidence="9">Binds 1 divalent metal cation per subunit.</text>
</comment>
<keyword evidence="12" id="KW-1185">Reference proteome</keyword>
<comment type="subcellular location">
    <subcellularLocation>
        <location evidence="3 9">Cytoplasm</location>
    </subcellularLocation>
</comment>
<organism evidence="11 12">
    <name type="scientific">Sphingobium boeckii</name>
    <dbReference type="NCBI Taxonomy" id="1082345"/>
    <lineage>
        <taxon>Bacteria</taxon>
        <taxon>Pseudomonadati</taxon>
        <taxon>Pseudomonadota</taxon>
        <taxon>Alphaproteobacteria</taxon>
        <taxon>Sphingomonadales</taxon>
        <taxon>Sphingomonadaceae</taxon>
        <taxon>Sphingobium</taxon>
    </lineage>
</organism>
<proteinExistence type="inferred from homology"/>
<feature type="binding site" evidence="9">
    <location>
        <position position="14"/>
    </location>
    <ligand>
        <name>a divalent metal cation</name>
        <dbReference type="ChEBI" id="CHEBI:60240"/>
    </ligand>
</feature>
<keyword evidence="7 9" id="KW-0547">Nucleotide-binding</keyword>
<evidence type="ECO:0000256" key="5">
    <source>
        <dbReference type="ARBA" id="ARBA00022490"/>
    </source>
</evidence>
<dbReference type="Gene3D" id="3.40.1210.10">
    <property type="entry name" value="Survival protein SurE-like phosphatase/nucleotidase"/>
    <property type="match status" value="1"/>
</dbReference>
<dbReference type="GO" id="GO:0008254">
    <property type="term" value="F:3'-nucleotidase activity"/>
    <property type="evidence" value="ECO:0007669"/>
    <property type="project" value="TreeGrafter"/>
</dbReference>
<dbReference type="Pfam" id="PF01975">
    <property type="entry name" value="SurE"/>
    <property type="match status" value="1"/>
</dbReference>
<accession>A0A7W9EE75</accession>
<evidence type="ECO:0000259" key="10">
    <source>
        <dbReference type="Pfam" id="PF01975"/>
    </source>
</evidence>
<evidence type="ECO:0000256" key="8">
    <source>
        <dbReference type="ARBA" id="ARBA00022801"/>
    </source>
</evidence>
<dbReference type="InterPro" id="IPR036523">
    <property type="entry name" value="SurE-like_sf"/>
</dbReference>
<feature type="binding site" evidence="9">
    <location>
        <position position="46"/>
    </location>
    <ligand>
        <name>a divalent metal cation</name>
        <dbReference type="ChEBI" id="CHEBI:60240"/>
    </ligand>
</feature>
<feature type="binding site" evidence="9">
    <location>
        <position position="15"/>
    </location>
    <ligand>
        <name>a divalent metal cation</name>
        <dbReference type="ChEBI" id="CHEBI:60240"/>
    </ligand>
</feature>
<sequence>MKHNPAPRVLIVNDDGIDAPGIVLLEEIVRGFTDDIWVVAPDEERSGAGHSLSLSHPIRIKQRDERHFAVKGTPTDCALLGVYELLGDKRPDILLSGINRGPNLAEDITYSGTASAAIEGAMLGIPSVALSQVWSYQTPVHWDTARQYAAPVIARLLAMEWRQGTFVNVNFPHCPVEDVTGVRVTTQGMRPPGSFRPIPRIDERHVPYYWIKIAFPDGGAAEGNDLAAARDNAVSITPMQLDMTAHDLMSDFRSAFDEVG</sequence>
<protein>
    <recommendedName>
        <fullName evidence="9">5'-nucleotidase SurE</fullName>
        <ecNumber evidence="9">3.1.3.5</ecNumber>
    </recommendedName>
    <alternativeName>
        <fullName evidence="9">Nucleoside 5'-monophosphate phosphohydrolase</fullName>
    </alternativeName>
</protein>
<dbReference type="InterPro" id="IPR030048">
    <property type="entry name" value="SurE"/>
</dbReference>
<evidence type="ECO:0000256" key="3">
    <source>
        <dbReference type="ARBA" id="ARBA00004496"/>
    </source>
</evidence>
<dbReference type="GO" id="GO:0008253">
    <property type="term" value="F:5'-nucleotidase activity"/>
    <property type="evidence" value="ECO:0007669"/>
    <property type="project" value="UniProtKB-UniRule"/>
</dbReference>
<dbReference type="EMBL" id="JACIJC010000003">
    <property type="protein sequence ID" value="MBB5685892.1"/>
    <property type="molecule type" value="Genomic_DNA"/>
</dbReference>